<dbReference type="Proteomes" id="UP001271249">
    <property type="component" value="Unassembled WGS sequence"/>
</dbReference>
<comment type="caution">
    <text evidence="2">The sequence shown here is derived from an EMBL/GenBank/DDBJ whole genome shotgun (WGS) entry which is preliminary data.</text>
</comment>
<reference evidence="2 3" key="1">
    <citation type="submission" date="2023-08" db="EMBL/GenBank/DDBJ databases">
        <title>Implementing the SeqCode for naming new Mesorhizobium species isolated from Vachellia karroo root nodules.</title>
        <authorList>
            <person name="Van Lill M."/>
        </authorList>
    </citation>
    <scope>NUCLEOTIDE SEQUENCE [LARGE SCALE GENOMIC DNA]</scope>
    <source>
        <strain evidence="2 3">VK22B</strain>
    </source>
</reference>
<proteinExistence type="predicted"/>
<accession>A0ABU4Z1J7</accession>
<dbReference type="RefSeq" id="WP_320227071.1">
    <property type="nucleotide sequence ID" value="NZ_JAVIJB010000024.1"/>
</dbReference>
<dbReference type="Pfam" id="PF13407">
    <property type="entry name" value="Peripla_BP_4"/>
    <property type="match status" value="1"/>
</dbReference>
<protein>
    <submittedName>
        <fullName evidence="2">Substrate-binding domain-containing protein</fullName>
    </submittedName>
</protein>
<dbReference type="InterPro" id="IPR025997">
    <property type="entry name" value="SBP_2_dom"/>
</dbReference>
<dbReference type="InterPro" id="IPR028082">
    <property type="entry name" value="Peripla_BP_I"/>
</dbReference>
<organism evidence="2 3">
    <name type="scientific">Mesorhizobium captivum</name>
    <dbReference type="NCBI Taxonomy" id="3072319"/>
    <lineage>
        <taxon>Bacteria</taxon>
        <taxon>Pseudomonadati</taxon>
        <taxon>Pseudomonadota</taxon>
        <taxon>Alphaproteobacteria</taxon>
        <taxon>Hyphomicrobiales</taxon>
        <taxon>Phyllobacteriaceae</taxon>
        <taxon>Mesorhizobium</taxon>
    </lineage>
</organism>
<dbReference type="Gene3D" id="3.40.50.2300">
    <property type="match status" value="1"/>
</dbReference>
<name>A0ABU4Z1J7_9HYPH</name>
<gene>
    <name evidence="2" type="ORF">RFN29_16110</name>
</gene>
<evidence type="ECO:0000313" key="2">
    <source>
        <dbReference type="EMBL" id="MDX8493096.1"/>
    </source>
</evidence>
<evidence type="ECO:0000313" key="3">
    <source>
        <dbReference type="Proteomes" id="UP001271249"/>
    </source>
</evidence>
<evidence type="ECO:0000259" key="1">
    <source>
        <dbReference type="Pfam" id="PF13407"/>
    </source>
</evidence>
<feature type="domain" description="Periplasmic binding protein" evidence="1">
    <location>
        <begin position="13"/>
        <end position="91"/>
    </location>
</feature>
<dbReference type="EMBL" id="JAVIJC010000015">
    <property type="protein sequence ID" value="MDX8493096.1"/>
    <property type="molecule type" value="Genomic_DNA"/>
</dbReference>
<dbReference type="SUPFAM" id="SSF53822">
    <property type="entry name" value="Periplasmic binding protein-like I"/>
    <property type="match status" value="1"/>
</dbReference>
<keyword evidence="3" id="KW-1185">Reference proteome</keyword>
<sequence length="175" mass="18639">MRQALGIADESDASGRQDLLTRSNLFDTAITDGYDAITFTPLDIDAGNEPIERAKAAGIPVSGSNTMVSNTALHDAYINSNDVEAGEMLGALEAVKRGEQVMSSLQDAHGQAQGAIDLVLHKLVGDNDKPRAAVWDVNGSLPMECSMSKPQAIPCDEMFDDPSQEFGCTSHVRDS</sequence>